<protein>
    <submittedName>
        <fullName evidence="1">(rape) hypothetical protein</fullName>
    </submittedName>
</protein>
<dbReference type="Proteomes" id="UP001295469">
    <property type="component" value="Chromosome A03"/>
</dbReference>
<gene>
    <name evidence="1" type="ORF">DARMORV10_A03P63040.1</name>
</gene>
<organism evidence="1">
    <name type="scientific">Brassica napus</name>
    <name type="common">Rape</name>
    <dbReference type="NCBI Taxonomy" id="3708"/>
    <lineage>
        <taxon>Eukaryota</taxon>
        <taxon>Viridiplantae</taxon>
        <taxon>Streptophyta</taxon>
        <taxon>Embryophyta</taxon>
        <taxon>Tracheophyta</taxon>
        <taxon>Spermatophyta</taxon>
        <taxon>Magnoliopsida</taxon>
        <taxon>eudicotyledons</taxon>
        <taxon>Gunneridae</taxon>
        <taxon>Pentapetalae</taxon>
        <taxon>rosids</taxon>
        <taxon>malvids</taxon>
        <taxon>Brassicales</taxon>
        <taxon>Brassicaceae</taxon>
        <taxon>Brassiceae</taxon>
        <taxon>Brassica</taxon>
    </lineage>
</organism>
<proteinExistence type="predicted"/>
<sequence>MVGLQKKFVCFSYPRLSTPNNDNSDTICQKINHQVFTNEHK</sequence>
<accession>A0A816WFU6</accession>
<reference evidence="1" key="1">
    <citation type="submission" date="2021-01" db="EMBL/GenBank/DDBJ databases">
        <authorList>
            <consortium name="Genoscope - CEA"/>
            <person name="William W."/>
        </authorList>
    </citation>
    <scope>NUCLEOTIDE SEQUENCE</scope>
</reference>
<dbReference type="EMBL" id="HG994357">
    <property type="protein sequence ID" value="CAF2133056.1"/>
    <property type="molecule type" value="Genomic_DNA"/>
</dbReference>
<dbReference type="AlphaFoldDB" id="A0A816WFU6"/>
<name>A0A816WFU6_BRANA</name>
<evidence type="ECO:0000313" key="1">
    <source>
        <dbReference type="EMBL" id="CAF2133056.1"/>
    </source>
</evidence>